<dbReference type="EMBL" id="CZVU01000099">
    <property type="protein sequence ID" value="CUT04740.1"/>
    <property type="molecule type" value="Genomic_DNA"/>
</dbReference>
<protein>
    <recommendedName>
        <fullName evidence="5">Cytochrome b561 domain-containing protein</fullName>
    </recommendedName>
</protein>
<feature type="transmembrane region" description="Helical" evidence="1">
    <location>
        <begin position="145"/>
        <end position="164"/>
    </location>
</feature>
<evidence type="ECO:0000256" key="2">
    <source>
        <dbReference type="SAM" id="SignalP"/>
    </source>
</evidence>
<feature type="transmembrane region" description="Helical" evidence="1">
    <location>
        <begin position="75"/>
        <end position="95"/>
    </location>
</feature>
<sequence length="199" mass="22468">MRLGFILLLFLFSQVLKAQSDTSSVNLLPQRLSLIEKTLWGERGFFRIVGIAPLTPEAREKEIKFRRTMLSLHQLGGFITLGLMTATVYYGQRVFDGEYKLINRHRNLVKSTIASYYLTASLALFSPPPLVRHEKETSSISIHKALAWVHFAGMISTPLLGLSVKKSSDPIKARRIHRISGYITLASLTSAMIVITFFR</sequence>
<keyword evidence="1" id="KW-0472">Membrane</keyword>
<evidence type="ECO:0000313" key="4">
    <source>
        <dbReference type="Proteomes" id="UP000243065"/>
    </source>
</evidence>
<evidence type="ECO:0000313" key="3">
    <source>
        <dbReference type="EMBL" id="CUT04740.1"/>
    </source>
</evidence>
<feature type="signal peptide" evidence="2">
    <location>
        <begin position="1"/>
        <end position="18"/>
    </location>
</feature>
<feature type="transmembrane region" description="Helical" evidence="1">
    <location>
        <begin position="176"/>
        <end position="198"/>
    </location>
</feature>
<feature type="transmembrane region" description="Helical" evidence="1">
    <location>
        <begin position="107"/>
        <end position="125"/>
    </location>
</feature>
<dbReference type="OrthoDB" id="9792508at2"/>
<gene>
    <name evidence="3" type="ORF">JGI24_01552</name>
</gene>
<accession>A0A656D9N4</accession>
<evidence type="ECO:0008006" key="5">
    <source>
        <dbReference type="Google" id="ProtNLM"/>
    </source>
</evidence>
<feature type="chain" id="PRO_5025066041" description="Cytochrome b561 domain-containing protein" evidence="2">
    <location>
        <begin position="19"/>
        <end position="199"/>
    </location>
</feature>
<dbReference type="AlphaFoldDB" id="A0A656D9N4"/>
<evidence type="ECO:0000256" key="1">
    <source>
        <dbReference type="SAM" id="Phobius"/>
    </source>
</evidence>
<dbReference type="RefSeq" id="WP_072150849.1">
    <property type="nucleotide sequence ID" value="NZ_CZVU01000099.1"/>
</dbReference>
<keyword evidence="4" id="KW-1185">Reference proteome</keyword>
<proteinExistence type="predicted"/>
<reference evidence="3 4" key="1">
    <citation type="submission" date="2015-11" db="EMBL/GenBank/DDBJ databases">
        <authorList>
            <person name="Varghese N."/>
        </authorList>
    </citation>
    <scope>NUCLEOTIDE SEQUENCE [LARGE SCALE GENOMIC DNA]</scope>
    <source>
        <strain evidence="3 4">JGI-24</strain>
    </source>
</reference>
<keyword evidence="1" id="KW-0812">Transmembrane</keyword>
<dbReference type="Proteomes" id="UP000243065">
    <property type="component" value="Unassembled WGS sequence"/>
</dbReference>
<keyword evidence="2" id="KW-0732">Signal</keyword>
<keyword evidence="1" id="KW-1133">Transmembrane helix</keyword>
<organism evidence="3 4">
    <name type="scientific">Kryptobacter tengchongensis</name>
    <dbReference type="NCBI Taxonomy" id="1643429"/>
    <lineage>
        <taxon>Bacteria</taxon>
        <taxon>Pseudomonadati</taxon>
        <taxon>Candidatus Kryptoniota</taxon>
        <taxon>Candidatus Kryptobacter</taxon>
    </lineage>
</organism>
<name>A0A656D9N4_KRYT1</name>